<protein>
    <submittedName>
        <fullName evidence="1">RCG57456</fullName>
    </submittedName>
</protein>
<evidence type="ECO:0000313" key="2">
    <source>
        <dbReference type="Proteomes" id="UP000234681"/>
    </source>
</evidence>
<evidence type="ECO:0000313" key="1">
    <source>
        <dbReference type="EMBL" id="EDL94498.1"/>
    </source>
</evidence>
<gene>
    <name evidence="1" type="ORF">rCG_57456</name>
</gene>
<reference evidence="2" key="1">
    <citation type="submission" date="2005-09" db="EMBL/GenBank/DDBJ databases">
        <authorList>
            <person name="Mural R.J."/>
            <person name="Li P.W."/>
            <person name="Adams M.D."/>
            <person name="Amanatides P.G."/>
            <person name="Baden-Tillson H."/>
            <person name="Barnstead M."/>
            <person name="Chin S.H."/>
            <person name="Dew I."/>
            <person name="Evans C.A."/>
            <person name="Ferriera S."/>
            <person name="Flanigan M."/>
            <person name="Fosler C."/>
            <person name="Glodek A."/>
            <person name="Gu Z."/>
            <person name="Holt R.A."/>
            <person name="Jennings D."/>
            <person name="Kraft C.L."/>
            <person name="Lu F."/>
            <person name="Nguyen T."/>
            <person name="Nusskern D.R."/>
            <person name="Pfannkoch C.M."/>
            <person name="Sitter C."/>
            <person name="Sutton G.G."/>
            <person name="Venter J.C."/>
            <person name="Wang Z."/>
            <person name="Woodage T."/>
            <person name="Zheng X.H."/>
            <person name="Zhong F."/>
        </authorList>
    </citation>
    <scope>NUCLEOTIDE SEQUENCE [LARGE SCALE GENOMIC DNA]</scope>
    <source>
        <strain>BN</strain>
        <strain evidence="2">Sprague-Dawley</strain>
    </source>
</reference>
<dbReference type="Proteomes" id="UP000234681">
    <property type="component" value="Chromosome 1"/>
</dbReference>
<organism evidence="1 2">
    <name type="scientific">Rattus norvegicus</name>
    <name type="common">Rat</name>
    <dbReference type="NCBI Taxonomy" id="10116"/>
    <lineage>
        <taxon>Eukaryota</taxon>
        <taxon>Metazoa</taxon>
        <taxon>Chordata</taxon>
        <taxon>Craniata</taxon>
        <taxon>Vertebrata</taxon>
        <taxon>Euteleostomi</taxon>
        <taxon>Mammalia</taxon>
        <taxon>Eutheria</taxon>
        <taxon>Euarchontoglires</taxon>
        <taxon>Glires</taxon>
        <taxon>Rodentia</taxon>
        <taxon>Myomorpha</taxon>
        <taxon>Muroidea</taxon>
        <taxon>Muridae</taxon>
        <taxon>Murinae</taxon>
        <taxon>Rattus</taxon>
    </lineage>
</organism>
<dbReference type="EMBL" id="CH473986">
    <property type="protein sequence ID" value="EDL94498.1"/>
    <property type="molecule type" value="Genomic_DNA"/>
</dbReference>
<sequence length="61" mass="6704">MKGSEGSLMCPFPPSIFRQAESPPQCRHQASWPLNLWGFSCLHRPIGVLGLQMCVIASGFT</sequence>
<name>A6JI24_RAT</name>
<proteinExistence type="predicted"/>
<dbReference type="AlphaFoldDB" id="A6JI24"/>
<accession>A6JI24</accession>